<dbReference type="Pfam" id="PF24001">
    <property type="entry name" value="DUF7317"/>
    <property type="match status" value="1"/>
</dbReference>
<accession>U1PPH7</accession>
<dbReference type="RefSeq" id="WP_021055126.1">
    <property type="nucleotide sequence ID" value="NZ_KE356561.1"/>
</dbReference>
<organism evidence="1 2">
    <name type="scientific">Haloquadratum walsbyi J07HQW2</name>
    <dbReference type="NCBI Taxonomy" id="1238425"/>
    <lineage>
        <taxon>Archaea</taxon>
        <taxon>Methanobacteriati</taxon>
        <taxon>Methanobacteriota</taxon>
        <taxon>Stenosarchaea group</taxon>
        <taxon>Halobacteria</taxon>
        <taxon>Halobacteriales</taxon>
        <taxon>Haloferacaceae</taxon>
        <taxon>Haloquadratum</taxon>
    </lineage>
</organism>
<dbReference type="InterPro" id="IPR055741">
    <property type="entry name" value="DUF7317"/>
</dbReference>
<protein>
    <submittedName>
        <fullName evidence="1">UPF0175 family protein</fullName>
    </submittedName>
</protein>
<evidence type="ECO:0000313" key="1">
    <source>
        <dbReference type="EMBL" id="ERG95652.1"/>
    </source>
</evidence>
<dbReference type="EMBL" id="KE356561">
    <property type="protein sequence ID" value="ERG95652.1"/>
    <property type="molecule type" value="Genomic_DNA"/>
</dbReference>
<dbReference type="HOGENOM" id="CLU_207577_1_0_2"/>
<dbReference type="AlphaFoldDB" id="U1PPH7"/>
<sequence>MYTYRLQTALTLYRSGTLSLSEAASHAGRSRETFITTLQRHGIPIREHIDLPQQHHAG</sequence>
<evidence type="ECO:0000313" key="2">
    <source>
        <dbReference type="Proteomes" id="UP000030710"/>
    </source>
</evidence>
<reference evidence="1 2" key="1">
    <citation type="journal article" date="2013" name="PLoS ONE">
        <title>Assembly-driven community genomics of a hypersaline microbial ecosystem.</title>
        <authorList>
            <person name="Podell S."/>
            <person name="Ugalde J.A."/>
            <person name="Narasingarao P."/>
            <person name="Banfield J.F."/>
            <person name="Heidelberg K.B."/>
            <person name="Allen E.E."/>
        </authorList>
    </citation>
    <scope>NUCLEOTIDE SEQUENCE [LARGE SCALE GENOMIC DNA]</scope>
    <source>
        <strain evidence="2">J07HQW2</strain>
    </source>
</reference>
<dbReference type="eggNOG" id="arCOG11371">
    <property type="taxonomic scope" value="Archaea"/>
</dbReference>
<dbReference type="Gene3D" id="1.10.10.60">
    <property type="entry name" value="Homeodomain-like"/>
    <property type="match status" value="1"/>
</dbReference>
<name>U1PPH7_9EURY</name>
<gene>
    <name evidence="1" type="ORF">J07HQW2_02112</name>
</gene>
<proteinExistence type="predicted"/>
<dbReference type="Proteomes" id="UP000030710">
    <property type="component" value="Unassembled WGS sequence"/>
</dbReference>